<organism evidence="1">
    <name type="scientific">Cyanobacterium aponinum AL20115</name>
    <dbReference type="NCBI Taxonomy" id="3090662"/>
    <lineage>
        <taxon>Bacteria</taxon>
        <taxon>Bacillati</taxon>
        <taxon>Cyanobacteriota</taxon>
        <taxon>Cyanophyceae</taxon>
        <taxon>Oscillatoriophycideae</taxon>
        <taxon>Chroococcales</taxon>
        <taxon>Geminocystaceae</taxon>
        <taxon>Cyanobacterium</taxon>
    </lineage>
</organism>
<name>A0AAF0ZA40_9CHRO</name>
<dbReference type="InterPro" id="IPR032801">
    <property type="entry name" value="PXL2A/B/C"/>
</dbReference>
<accession>A0AAF0ZA40</accession>
<dbReference type="EMBL" id="CP138348">
    <property type="protein sequence ID" value="WPF88143.1"/>
    <property type="molecule type" value="Genomic_DNA"/>
</dbReference>
<evidence type="ECO:0000313" key="1">
    <source>
        <dbReference type="EMBL" id="WPF88143.1"/>
    </source>
</evidence>
<sequence length="264" mass="30294">MNNLNTNTVEQSNIYSFLKTTQRVRVSDGKEISIFNGTSSANYILLLVLPQLGDFDSLEYAWWLNKYQDILNEKRIALRAIAIGNLKSGEKYCQYTGFNPENLFLDETAEIHQQLNLYQGLNWQFPTFNCGQNQWLNLILMCAGIGSKGTLKEVLRGYFGDKKAPSLLQENEIVNIKFLPPIKGSLFNKVGKNYQRPFELATIRLKNMIEVLTNWRTYVPNDNYLTQRGGTFLFNNQGKIIYQHRDEGILGFAENKSNPLAFLP</sequence>
<dbReference type="Pfam" id="PF13911">
    <property type="entry name" value="AhpC-TSA_2"/>
    <property type="match status" value="1"/>
</dbReference>
<protein>
    <submittedName>
        <fullName evidence="1">Peroxiredoxin-like family protein</fullName>
    </submittedName>
</protein>
<proteinExistence type="predicted"/>
<dbReference type="RefSeq" id="WP_320001350.1">
    <property type="nucleotide sequence ID" value="NZ_CP138348.1"/>
</dbReference>
<dbReference type="AlphaFoldDB" id="A0AAF0ZA40"/>
<reference evidence="1" key="1">
    <citation type="submission" date="2023-11" db="EMBL/GenBank/DDBJ databases">
        <title>Genome sequence of Cyanobacterium aponinum BCRC AL20115.</title>
        <authorList>
            <person name="Chang H.-Y."/>
            <person name="Lin K.-M."/>
            <person name="Hsueh H.-T."/>
            <person name="Chu H.-A."/>
            <person name="Kuo C.-H."/>
        </authorList>
    </citation>
    <scope>NUCLEOTIDE SEQUENCE</scope>
    <source>
        <strain evidence="1">AL20115</strain>
    </source>
</reference>
<gene>
    <name evidence="1" type="ORF">SAY89_15265</name>
</gene>